<dbReference type="SUPFAM" id="SSF57850">
    <property type="entry name" value="RING/U-box"/>
    <property type="match status" value="1"/>
</dbReference>
<dbReference type="Pfam" id="PF00097">
    <property type="entry name" value="zf-C3HC4"/>
    <property type="match status" value="1"/>
</dbReference>
<comment type="catalytic activity">
    <reaction evidence="1">
        <text>[E2 ubiquitin-conjugating enzyme]-S-ubiquitinyl-L-cysteine + [acceptor protein]-L-lysine = [E2 ubiquitin-conjugating enzyme]-L-cysteine + [acceptor protein]-N(6)-ubiquitinyl-L-lysine.</text>
        <dbReference type="EC" id="2.3.2.31"/>
    </reaction>
</comment>
<dbReference type="PANTHER" id="PTHR11685">
    <property type="entry name" value="RBR FAMILY RING FINGER AND IBR DOMAIN-CONTAINING"/>
    <property type="match status" value="1"/>
</dbReference>
<keyword evidence="3" id="KW-0808">Transferase</keyword>
<evidence type="ECO:0000313" key="13">
    <source>
        <dbReference type="EMBL" id="KAJ3046457.1"/>
    </source>
</evidence>
<feature type="compositionally biased region" description="Basic and acidic residues" evidence="10">
    <location>
        <begin position="131"/>
        <end position="141"/>
    </location>
</feature>
<evidence type="ECO:0000256" key="3">
    <source>
        <dbReference type="ARBA" id="ARBA00022679"/>
    </source>
</evidence>
<dbReference type="Pfam" id="PF01485">
    <property type="entry name" value="IBR"/>
    <property type="match status" value="1"/>
</dbReference>
<evidence type="ECO:0000259" key="11">
    <source>
        <dbReference type="PROSITE" id="PS50089"/>
    </source>
</evidence>
<dbReference type="InterPro" id="IPR002867">
    <property type="entry name" value="IBR_dom"/>
</dbReference>
<dbReference type="PROSITE" id="PS50089">
    <property type="entry name" value="ZF_RING_2"/>
    <property type="match status" value="1"/>
</dbReference>
<dbReference type="InterPro" id="IPR013083">
    <property type="entry name" value="Znf_RING/FYVE/PHD"/>
</dbReference>
<sequence>MGIPTRRQLRFLHFFRHQNVDAIAFLEYMLENDPDFGTLTLDEKKSVYREALEFVVEAAGRQPSAKLEKDASTAFVESSNLAWGARHAPVQDMMERRSMMRQRKTRQHHSQWDSDSDDYEDDDSSFAPVIPDKDPLKHADSDDYEDDNSSLAPVIPDKDRLKLWAVEFIVRSMDDILKFQHKEVSHVSALVGCPPEHTATLLRHFRWNKVRLVEQYMEKPEAVAHESGVILDSSKQPKFVAVPGFMCDICCNDEVGILTLAMSCNHRFCRDCYEHYLTQKIAEEGEIRRIQCPALGCKVVVDEKTVEMVVVEDLRTKYKSLLLRTYVDDHPSFRWCPAPNCEYAVECHVPSSQFSEKVGNI</sequence>
<evidence type="ECO:0000256" key="2">
    <source>
        <dbReference type="ARBA" id="ARBA00012251"/>
    </source>
</evidence>
<dbReference type="InterPro" id="IPR031127">
    <property type="entry name" value="E3_UB_ligase_RBR"/>
</dbReference>
<protein>
    <recommendedName>
        <fullName evidence="2">RBR-type E3 ubiquitin transferase</fullName>
        <ecNumber evidence="2">2.3.2.31</ecNumber>
    </recommendedName>
</protein>
<dbReference type="GO" id="GO:0008270">
    <property type="term" value="F:zinc ion binding"/>
    <property type="evidence" value="ECO:0007669"/>
    <property type="project" value="UniProtKB-KW"/>
</dbReference>
<dbReference type="InterPro" id="IPR048962">
    <property type="entry name" value="ARIH1-like_UBL"/>
</dbReference>
<evidence type="ECO:0000256" key="6">
    <source>
        <dbReference type="ARBA" id="ARBA00022771"/>
    </source>
</evidence>
<dbReference type="Gene3D" id="3.30.40.10">
    <property type="entry name" value="Zinc/RING finger domain, C3HC4 (zinc finger)"/>
    <property type="match status" value="1"/>
</dbReference>
<dbReference type="CDD" id="cd16625">
    <property type="entry name" value="RING-HC_RBR_HEL2-like"/>
    <property type="match status" value="1"/>
</dbReference>
<keyword evidence="4" id="KW-0479">Metal-binding</keyword>
<dbReference type="GO" id="GO:0016567">
    <property type="term" value="P:protein ubiquitination"/>
    <property type="evidence" value="ECO:0007669"/>
    <property type="project" value="InterPro"/>
</dbReference>
<feature type="compositionally biased region" description="Basic residues" evidence="10">
    <location>
        <begin position="99"/>
        <end position="109"/>
    </location>
</feature>
<dbReference type="InterPro" id="IPR018957">
    <property type="entry name" value="Znf_C3HC4_RING-type"/>
</dbReference>
<keyword evidence="8" id="KW-0862">Zinc</keyword>
<proteinExistence type="predicted"/>
<dbReference type="AlphaFoldDB" id="A0AAD5SD73"/>
<comment type="caution">
    <text evidence="13">The sequence shown here is derived from an EMBL/GenBank/DDBJ whole genome shotgun (WGS) entry which is preliminary data.</text>
</comment>
<evidence type="ECO:0000256" key="10">
    <source>
        <dbReference type="SAM" id="MobiDB-lite"/>
    </source>
</evidence>
<evidence type="ECO:0000256" key="8">
    <source>
        <dbReference type="ARBA" id="ARBA00022833"/>
    </source>
</evidence>
<feature type="region of interest" description="Disordered" evidence="10">
    <location>
        <begin position="97"/>
        <end position="151"/>
    </location>
</feature>
<feature type="domain" description="RING-type" evidence="11">
    <location>
        <begin position="247"/>
        <end position="293"/>
    </location>
</feature>
<evidence type="ECO:0000256" key="1">
    <source>
        <dbReference type="ARBA" id="ARBA00001798"/>
    </source>
</evidence>
<evidence type="ECO:0000313" key="14">
    <source>
        <dbReference type="Proteomes" id="UP001212841"/>
    </source>
</evidence>
<evidence type="ECO:0000259" key="12">
    <source>
        <dbReference type="PROSITE" id="PS51873"/>
    </source>
</evidence>
<keyword evidence="5" id="KW-0677">Repeat</keyword>
<feature type="non-terminal residue" evidence="13">
    <location>
        <position position="361"/>
    </location>
</feature>
<dbReference type="InterPro" id="IPR017907">
    <property type="entry name" value="Znf_RING_CS"/>
</dbReference>
<accession>A0AAD5SD73</accession>
<dbReference type="Pfam" id="PF21235">
    <property type="entry name" value="UBA_ARI1"/>
    <property type="match status" value="1"/>
</dbReference>
<feature type="domain" description="RING-type" evidence="12">
    <location>
        <begin position="243"/>
        <end position="361"/>
    </location>
</feature>
<name>A0AAD5SD73_9FUNG</name>
<dbReference type="EMBL" id="JADGJD010001164">
    <property type="protein sequence ID" value="KAJ3046457.1"/>
    <property type="molecule type" value="Genomic_DNA"/>
</dbReference>
<dbReference type="GO" id="GO:0061630">
    <property type="term" value="F:ubiquitin protein ligase activity"/>
    <property type="evidence" value="ECO:0007669"/>
    <property type="project" value="UniProtKB-EC"/>
</dbReference>
<dbReference type="PROSITE" id="PS51873">
    <property type="entry name" value="TRIAD"/>
    <property type="match status" value="1"/>
</dbReference>
<dbReference type="FunFam" id="3.30.40.10:FF:000019">
    <property type="entry name" value="RBR-type E3 ubiquitin transferase"/>
    <property type="match status" value="1"/>
</dbReference>
<evidence type="ECO:0000256" key="9">
    <source>
        <dbReference type="PROSITE-ProRule" id="PRU00175"/>
    </source>
</evidence>
<dbReference type="InterPro" id="IPR044066">
    <property type="entry name" value="TRIAD_supradom"/>
</dbReference>
<keyword evidence="14" id="KW-1185">Reference proteome</keyword>
<keyword evidence="6 9" id="KW-0863">Zinc-finger</keyword>
<keyword evidence="7" id="KW-0833">Ubl conjugation pathway</keyword>
<dbReference type="EC" id="2.3.2.31" evidence="2"/>
<evidence type="ECO:0000256" key="4">
    <source>
        <dbReference type="ARBA" id="ARBA00022723"/>
    </source>
</evidence>
<dbReference type="InterPro" id="IPR001841">
    <property type="entry name" value="Znf_RING"/>
</dbReference>
<dbReference type="Proteomes" id="UP001212841">
    <property type="component" value="Unassembled WGS sequence"/>
</dbReference>
<feature type="compositionally biased region" description="Acidic residues" evidence="10">
    <location>
        <begin position="114"/>
        <end position="124"/>
    </location>
</feature>
<dbReference type="PROSITE" id="PS00518">
    <property type="entry name" value="ZF_RING_1"/>
    <property type="match status" value="1"/>
</dbReference>
<reference evidence="13" key="1">
    <citation type="submission" date="2020-05" db="EMBL/GenBank/DDBJ databases">
        <title>Phylogenomic resolution of chytrid fungi.</title>
        <authorList>
            <person name="Stajich J.E."/>
            <person name="Amses K."/>
            <person name="Simmons R."/>
            <person name="Seto K."/>
            <person name="Myers J."/>
            <person name="Bonds A."/>
            <person name="Quandt C.A."/>
            <person name="Barry K."/>
            <person name="Liu P."/>
            <person name="Grigoriev I."/>
            <person name="Longcore J.E."/>
            <person name="James T.Y."/>
        </authorList>
    </citation>
    <scope>NUCLEOTIDE SEQUENCE</scope>
    <source>
        <strain evidence="13">JEL0318</strain>
    </source>
</reference>
<evidence type="ECO:0000256" key="7">
    <source>
        <dbReference type="ARBA" id="ARBA00022786"/>
    </source>
</evidence>
<evidence type="ECO:0000256" key="5">
    <source>
        <dbReference type="ARBA" id="ARBA00022737"/>
    </source>
</evidence>
<organism evidence="13 14">
    <name type="scientific">Rhizophlyctis rosea</name>
    <dbReference type="NCBI Taxonomy" id="64517"/>
    <lineage>
        <taxon>Eukaryota</taxon>
        <taxon>Fungi</taxon>
        <taxon>Fungi incertae sedis</taxon>
        <taxon>Chytridiomycota</taxon>
        <taxon>Chytridiomycota incertae sedis</taxon>
        <taxon>Chytridiomycetes</taxon>
        <taxon>Rhizophlyctidales</taxon>
        <taxon>Rhizophlyctidaceae</taxon>
        <taxon>Rhizophlyctis</taxon>
    </lineage>
</organism>
<gene>
    <name evidence="13" type="primary">ARIH2</name>
    <name evidence="13" type="ORF">HK097_000848</name>
</gene>